<evidence type="ECO:0000313" key="1">
    <source>
        <dbReference type="EMBL" id="GAI25972.1"/>
    </source>
</evidence>
<organism evidence="1">
    <name type="scientific">marine sediment metagenome</name>
    <dbReference type="NCBI Taxonomy" id="412755"/>
    <lineage>
        <taxon>unclassified sequences</taxon>
        <taxon>metagenomes</taxon>
        <taxon>ecological metagenomes</taxon>
    </lineage>
</organism>
<evidence type="ECO:0008006" key="2">
    <source>
        <dbReference type="Google" id="ProtNLM"/>
    </source>
</evidence>
<reference evidence="1" key="1">
    <citation type="journal article" date="2014" name="Front. Microbiol.">
        <title>High frequency of phylogenetically diverse reductive dehalogenase-homologous genes in deep subseafloor sedimentary metagenomes.</title>
        <authorList>
            <person name="Kawai M."/>
            <person name="Futagami T."/>
            <person name="Toyoda A."/>
            <person name="Takaki Y."/>
            <person name="Nishi S."/>
            <person name="Hori S."/>
            <person name="Arai W."/>
            <person name="Tsubouchi T."/>
            <person name="Morono Y."/>
            <person name="Uchiyama I."/>
            <person name="Ito T."/>
            <person name="Fujiyama A."/>
            <person name="Inagaki F."/>
            <person name="Takami H."/>
        </authorList>
    </citation>
    <scope>NUCLEOTIDE SEQUENCE</scope>
    <source>
        <strain evidence="1">Expedition CK06-06</strain>
    </source>
</reference>
<dbReference type="Gene3D" id="3.50.50.60">
    <property type="entry name" value="FAD/NAD(P)-binding domain"/>
    <property type="match status" value="1"/>
</dbReference>
<gene>
    <name evidence="1" type="ORF">S06H3_37754</name>
</gene>
<comment type="caution">
    <text evidence="1">The sequence shown here is derived from an EMBL/GenBank/DDBJ whole genome shotgun (WGS) entry which is preliminary data.</text>
</comment>
<dbReference type="InterPro" id="IPR036188">
    <property type="entry name" value="FAD/NAD-bd_sf"/>
</dbReference>
<dbReference type="AlphaFoldDB" id="X1M322"/>
<sequence length="39" mass="4003">CDKGLPGFINLIGIESPGLTACPAIAEYVGSLVKEQLGK</sequence>
<protein>
    <recommendedName>
        <fullName evidence="2">FAD dependent oxidoreductase domain-containing protein</fullName>
    </recommendedName>
</protein>
<feature type="non-terminal residue" evidence="1">
    <location>
        <position position="1"/>
    </location>
</feature>
<proteinExistence type="predicted"/>
<dbReference type="EMBL" id="BARV01022961">
    <property type="protein sequence ID" value="GAI25972.1"/>
    <property type="molecule type" value="Genomic_DNA"/>
</dbReference>
<accession>X1M322</accession>
<name>X1M322_9ZZZZ</name>